<dbReference type="GO" id="GO:0016787">
    <property type="term" value="F:hydrolase activity"/>
    <property type="evidence" value="ECO:0007669"/>
    <property type="project" value="UniProtKB-KW"/>
</dbReference>
<gene>
    <name evidence="6" type="ORF">SAPIO_CDS8601</name>
</gene>
<sequence length="620" mass="68676">MSLDNAKSAKSARTAFTESSLLRTLAAILLCFLFIYLVHVWTPGGLDLVGWKPEGNIKQPTLWEDLVQGKRDDDLAKIRSEWLLELSFIEKASLLPSIAGEFIESLLDPETLSITSMDVPDLLALTTSGSISSEVVVTAFCKRAAFAHQLNKSLLEINFESAIVQAKKLDAYFKREGKALGPLHGLPMTLKDQYHVKGMNTTMGYVGWIDTFEGSKDSPLKGATESEIVRELESLGAIIIGKTTCVQSLWYGETNNNILGYNFNPVNQNLSSGGSSGGGSVSMPASYNGIFSIKPSANRLSFKNVANSSKGQAHIPTVPGLLGRSISSIRLLFEALLSTEPWLRDPEVIPLPWRENQAQNYTKRKLSFGVYAHDGIVRPHPPIERALNIVIDAVQAQGHGAVDWNPPNHTEAEILHDKIVNADGNYDVPQQLALSEEPFIPELIPYFPNGKPQKPLNAIEVEQFVQRLHAFRNDYNEYWLSTKALSGTDRPVDALIMPITPTAAVIPGRSFYYTYTSIINTLDYVAIVIPVTFADRAIDKLDVDYLPVSEVDRRNWNAYDADMYHGAPACVQIVGQRLQEEKLLVIAQRVVDAIEEYKYKQERLSGKETGLKVQNTDING</sequence>
<feature type="active site" description="Acyl-ester intermediate" evidence="3">
    <location>
        <position position="280"/>
    </location>
</feature>
<evidence type="ECO:0000313" key="7">
    <source>
        <dbReference type="Proteomes" id="UP000028545"/>
    </source>
</evidence>
<feature type="active site" description="Charge relay system" evidence="3">
    <location>
        <position position="191"/>
    </location>
</feature>
<dbReference type="GeneID" id="27727673"/>
<organism evidence="6 7">
    <name type="scientific">Pseudallescheria apiosperma</name>
    <name type="common">Scedosporium apiospermum</name>
    <dbReference type="NCBI Taxonomy" id="563466"/>
    <lineage>
        <taxon>Eukaryota</taxon>
        <taxon>Fungi</taxon>
        <taxon>Dikarya</taxon>
        <taxon>Ascomycota</taxon>
        <taxon>Pezizomycotina</taxon>
        <taxon>Sordariomycetes</taxon>
        <taxon>Hypocreomycetidae</taxon>
        <taxon>Microascales</taxon>
        <taxon>Microascaceae</taxon>
        <taxon>Scedosporium</taxon>
    </lineage>
</organism>
<comment type="similarity">
    <text evidence="1">Belongs to the amidase family.</text>
</comment>
<evidence type="ECO:0000313" key="6">
    <source>
        <dbReference type="EMBL" id="KEZ40671.1"/>
    </source>
</evidence>
<dbReference type="PANTHER" id="PTHR46072">
    <property type="entry name" value="AMIDASE-RELATED-RELATED"/>
    <property type="match status" value="1"/>
</dbReference>
<proteinExistence type="inferred from homology"/>
<dbReference type="PANTHER" id="PTHR46072:SF8">
    <property type="entry name" value="AMIDASE DOMAIN-CONTAINING PROTEIN"/>
    <property type="match status" value="1"/>
</dbReference>
<evidence type="ECO:0000256" key="4">
    <source>
        <dbReference type="SAM" id="Phobius"/>
    </source>
</evidence>
<evidence type="ECO:0000259" key="5">
    <source>
        <dbReference type="Pfam" id="PF01425"/>
    </source>
</evidence>
<dbReference type="Gene3D" id="3.90.1300.10">
    <property type="entry name" value="Amidase signature (AS) domain"/>
    <property type="match status" value="1"/>
</dbReference>
<dbReference type="InterPro" id="IPR036928">
    <property type="entry name" value="AS_sf"/>
</dbReference>
<dbReference type="Pfam" id="PF01425">
    <property type="entry name" value="Amidase"/>
    <property type="match status" value="1"/>
</dbReference>
<dbReference type="OMA" id="HAFRNDY"/>
<dbReference type="KEGG" id="sapo:SAPIO_CDS8601"/>
<dbReference type="EMBL" id="JOWA01000121">
    <property type="protein sequence ID" value="KEZ40671.1"/>
    <property type="molecule type" value="Genomic_DNA"/>
</dbReference>
<dbReference type="VEuPathDB" id="FungiDB:SAPIO_CDS8601"/>
<dbReference type="HOGENOM" id="CLU_009600_9_2_1"/>
<evidence type="ECO:0000256" key="3">
    <source>
        <dbReference type="PIRSR" id="PIRSR001221-1"/>
    </source>
</evidence>
<dbReference type="OrthoDB" id="6428749at2759"/>
<dbReference type="PIRSF" id="PIRSF001221">
    <property type="entry name" value="Amidase_fungi"/>
    <property type="match status" value="1"/>
</dbReference>
<keyword evidence="4" id="KW-0472">Membrane</keyword>
<dbReference type="Proteomes" id="UP000028545">
    <property type="component" value="Unassembled WGS sequence"/>
</dbReference>
<keyword evidence="7" id="KW-1185">Reference proteome</keyword>
<evidence type="ECO:0000256" key="2">
    <source>
        <dbReference type="ARBA" id="ARBA00022801"/>
    </source>
</evidence>
<evidence type="ECO:0000256" key="1">
    <source>
        <dbReference type="ARBA" id="ARBA00009199"/>
    </source>
</evidence>
<protein>
    <recommendedName>
        <fullName evidence="5">Amidase domain-containing protein</fullName>
    </recommendedName>
</protein>
<name>A0A084G009_PSEDA</name>
<keyword evidence="2" id="KW-0378">Hydrolase</keyword>
<feature type="domain" description="Amidase" evidence="5">
    <location>
        <begin position="136"/>
        <end position="584"/>
    </location>
</feature>
<feature type="transmembrane region" description="Helical" evidence="4">
    <location>
        <begin position="21"/>
        <end position="41"/>
    </location>
</feature>
<dbReference type="RefSeq" id="XP_016640470.1">
    <property type="nucleotide sequence ID" value="XM_016790207.1"/>
</dbReference>
<keyword evidence="4" id="KW-0812">Transmembrane</keyword>
<accession>A0A084G009</accession>
<reference evidence="6 7" key="1">
    <citation type="journal article" date="2014" name="Genome Announc.">
        <title>Draft genome sequence of the pathogenic fungus Scedosporium apiospermum.</title>
        <authorList>
            <person name="Vandeputte P."/>
            <person name="Ghamrawi S."/>
            <person name="Rechenmann M."/>
            <person name="Iltis A."/>
            <person name="Giraud S."/>
            <person name="Fleury M."/>
            <person name="Thornton C."/>
            <person name="Delhaes L."/>
            <person name="Meyer W."/>
            <person name="Papon N."/>
            <person name="Bouchara J.P."/>
        </authorList>
    </citation>
    <scope>NUCLEOTIDE SEQUENCE [LARGE SCALE GENOMIC DNA]</scope>
    <source>
        <strain evidence="6 7">IHEM 14462</strain>
    </source>
</reference>
<comment type="caution">
    <text evidence="6">The sequence shown here is derived from an EMBL/GenBank/DDBJ whole genome shotgun (WGS) entry which is preliminary data.</text>
</comment>
<dbReference type="SUPFAM" id="SSF75304">
    <property type="entry name" value="Amidase signature (AS) enzymes"/>
    <property type="match status" value="1"/>
</dbReference>
<dbReference type="AlphaFoldDB" id="A0A084G009"/>
<dbReference type="InterPro" id="IPR023631">
    <property type="entry name" value="Amidase_dom"/>
</dbReference>
<keyword evidence="4" id="KW-1133">Transmembrane helix</keyword>
<feature type="active site" description="Charge relay system" evidence="3">
    <location>
        <position position="275"/>
    </location>
</feature>